<organism evidence="1 2">
    <name type="scientific">Streptomyces griseomycini</name>
    <dbReference type="NCBI Taxonomy" id="66895"/>
    <lineage>
        <taxon>Bacteria</taxon>
        <taxon>Bacillati</taxon>
        <taxon>Actinomycetota</taxon>
        <taxon>Actinomycetes</taxon>
        <taxon>Kitasatosporales</taxon>
        <taxon>Streptomycetaceae</taxon>
        <taxon>Streptomyces</taxon>
    </lineage>
</organism>
<dbReference type="RefSeq" id="WP_229890275.1">
    <property type="nucleotide sequence ID" value="NZ_BMTK01000047.1"/>
</dbReference>
<gene>
    <name evidence="1" type="ORF">FHS37_007646</name>
</gene>
<dbReference type="EMBL" id="JACHJI010000033">
    <property type="protein sequence ID" value="MBB4903549.1"/>
    <property type="molecule type" value="Genomic_DNA"/>
</dbReference>
<evidence type="ECO:0000313" key="1">
    <source>
        <dbReference type="EMBL" id="MBB4903549.1"/>
    </source>
</evidence>
<name>A0A7W7PYB1_9ACTN</name>
<evidence type="ECO:0000313" key="2">
    <source>
        <dbReference type="Proteomes" id="UP000579523"/>
    </source>
</evidence>
<accession>A0A7W7PYB1</accession>
<proteinExistence type="predicted"/>
<dbReference type="Proteomes" id="UP000579523">
    <property type="component" value="Unassembled WGS sequence"/>
</dbReference>
<comment type="caution">
    <text evidence="1">The sequence shown here is derived from an EMBL/GenBank/DDBJ whole genome shotgun (WGS) entry which is preliminary data.</text>
</comment>
<sequence>MQRWSPRTTRLRLAGYEIYRFGGWELSGPRGQQVLEGFFTELLARQGNPTL</sequence>
<reference evidence="1 2" key="1">
    <citation type="submission" date="2020-08" db="EMBL/GenBank/DDBJ databases">
        <title>Genomic Encyclopedia of Type Strains, Phase III (KMG-III): the genomes of soil and plant-associated and newly described type strains.</title>
        <authorList>
            <person name="Whitman W."/>
        </authorList>
    </citation>
    <scope>NUCLEOTIDE SEQUENCE [LARGE SCALE GENOMIC DNA]</scope>
    <source>
        <strain evidence="1 2">CECT 3273</strain>
    </source>
</reference>
<dbReference type="AlphaFoldDB" id="A0A7W7PYB1"/>
<protein>
    <submittedName>
        <fullName evidence="1">Uncharacterized protein</fullName>
    </submittedName>
</protein>
<keyword evidence="2" id="KW-1185">Reference proteome</keyword>